<proteinExistence type="predicted"/>
<dbReference type="PATRIC" id="fig|82380.10.peg.2284"/>
<feature type="domain" description="AB hydrolase-1" evidence="2">
    <location>
        <begin position="24"/>
        <end position="123"/>
    </location>
</feature>
<dbReference type="GO" id="GO:0016787">
    <property type="term" value="F:hydrolase activity"/>
    <property type="evidence" value="ECO:0007669"/>
    <property type="project" value="UniProtKB-KW"/>
</dbReference>
<dbReference type="InterPro" id="IPR029058">
    <property type="entry name" value="AB_hydrolase_fold"/>
</dbReference>
<organism evidence="3 4">
    <name type="scientific">Microbacterium oxydans</name>
    <dbReference type="NCBI Taxonomy" id="82380"/>
    <lineage>
        <taxon>Bacteria</taxon>
        <taxon>Bacillati</taxon>
        <taxon>Actinomycetota</taxon>
        <taxon>Actinomycetes</taxon>
        <taxon>Micrococcales</taxon>
        <taxon>Microbacteriaceae</taxon>
        <taxon>Microbacterium</taxon>
    </lineage>
</organism>
<keyword evidence="3" id="KW-0378">Hydrolase</keyword>
<feature type="region of interest" description="Disordered" evidence="1">
    <location>
        <begin position="57"/>
        <end position="76"/>
    </location>
</feature>
<dbReference type="OrthoDB" id="7958481at2"/>
<dbReference type="InterPro" id="IPR000073">
    <property type="entry name" value="AB_hydrolase_1"/>
</dbReference>
<accession>A0A0F0KK50</accession>
<dbReference type="AlphaFoldDB" id="A0A0F0KK50"/>
<evidence type="ECO:0000313" key="4">
    <source>
        <dbReference type="Proteomes" id="UP000033725"/>
    </source>
</evidence>
<evidence type="ECO:0000256" key="1">
    <source>
        <dbReference type="SAM" id="MobiDB-lite"/>
    </source>
</evidence>
<gene>
    <name evidence="3" type="ORF">RN51_02271</name>
</gene>
<protein>
    <submittedName>
        <fullName evidence="3">Putative hydrolase</fullName>
        <ecNumber evidence="3">3.-.-.-</ecNumber>
    </submittedName>
</protein>
<dbReference type="EMBL" id="JYIV01000027">
    <property type="protein sequence ID" value="KJL21257.1"/>
    <property type="molecule type" value="Genomic_DNA"/>
</dbReference>
<evidence type="ECO:0000313" key="3">
    <source>
        <dbReference type="EMBL" id="KJL21257.1"/>
    </source>
</evidence>
<name>A0A0F0KK50_9MICO</name>
<dbReference type="Pfam" id="PF00561">
    <property type="entry name" value="Abhydrolase_1"/>
    <property type="match status" value="1"/>
</dbReference>
<dbReference type="Proteomes" id="UP000033725">
    <property type="component" value="Unassembled WGS sequence"/>
</dbReference>
<dbReference type="Gene3D" id="3.40.50.1820">
    <property type="entry name" value="alpha/beta hydrolase"/>
    <property type="match status" value="1"/>
</dbReference>
<reference evidence="3 4" key="1">
    <citation type="submission" date="2015-02" db="EMBL/GenBank/DDBJ databases">
        <title>Draft genome sequences of ten Microbacterium spp. with emphasis on heavy metal contaminated environments.</title>
        <authorList>
            <person name="Corretto E."/>
        </authorList>
    </citation>
    <scope>NUCLEOTIDE SEQUENCE [LARGE SCALE GENOMIC DNA]</scope>
    <source>
        <strain evidence="3 4">BEL163</strain>
    </source>
</reference>
<dbReference type="EC" id="3.-.-.-" evidence="3"/>
<comment type="caution">
    <text evidence="3">The sequence shown here is derived from an EMBL/GenBank/DDBJ whole genome shotgun (WGS) entry which is preliminary data.</text>
</comment>
<evidence type="ECO:0000259" key="2">
    <source>
        <dbReference type="Pfam" id="PF00561"/>
    </source>
</evidence>
<dbReference type="RefSeq" id="WP_045264148.1">
    <property type="nucleotide sequence ID" value="NZ_JYIV01000027.1"/>
</dbReference>
<sequence length="270" mass="29472">MSTRTAVLDLADVRLHYELRGQGPLLVLIGAPMDADAFAPFADELATDRTVLTTDPRGAKRSILHDRSQGSSPEQRADDLAALIEQVDQGPATVFGSSGGAVTALALLQSHGELASVVIAHEPPLLELLPDRVDQRRLTDELRSAALSGDRVGAWRIFFAQANIAMPEEALVQWFGGEVDPQHHDDEQFWFRHELPATVRWEPDLETLRARAGDLVLGIGEQSVGQLCDRTTTALGERLGIEPTRFPGAHTGFVDHPAEFAARLREVLAR</sequence>
<dbReference type="SUPFAM" id="SSF53474">
    <property type="entry name" value="alpha/beta-Hydrolases"/>
    <property type="match status" value="1"/>
</dbReference>